<proteinExistence type="predicted"/>
<dbReference type="InParanoid" id="Q01YY8"/>
<organism evidence="2">
    <name type="scientific">Solibacter usitatus (strain Ellin6076)</name>
    <dbReference type="NCBI Taxonomy" id="234267"/>
    <lineage>
        <taxon>Bacteria</taxon>
        <taxon>Pseudomonadati</taxon>
        <taxon>Acidobacteriota</taxon>
        <taxon>Terriglobia</taxon>
        <taxon>Bryobacterales</taxon>
        <taxon>Solibacteraceae</taxon>
        <taxon>Candidatus Solibacter</taxon>
    </lineage>
</organism>
<keyword evidence="1" id="KW-1133">Transmembrane helix</keyword>
<dbReference type="AlphaFoldDB" id="Q01YY8"/>
<evidence type="ECO:0008006" key="3">
    <source>
        <dbReference type="Google" id="ProtNLM"/>
    </source>
</evidence>
<gene>
    <name evidence="2" type="ordered locus">Acid_4163</name>
</gene>
<name>Q01YY8_SOLUE</name>
<dbReference type="EMBL" id="CP000473">
    <property type="protein sequence ID" value="ABJ85127.1"/>
    <property type="molecule type" value="Genomic_DNA"/>
</dbReference>
<feature type="transmembrane region" description="Helical" evidence="1">
    <location>
        <begin position="183"/>
        <end position="199"/>
    </location>
</feature>
<reference evidence="2" key="1">
    <citation type="submission" date="2006-10" db="EMBL/GenBank/DDBJ databases">
        <title>Complete sequence of Solibacter usitatus Ellin6076.</title>
        <authorList>
            <consortium name="US DOE Joint Genome Institute"/>
            <person name="Copeland A."/>
            <person name="Lucas S."/>
            <person name="Lapidus A."/>
            <person name="Barry K."/>
            <person name="Detter J.C."/>
            <person name="Glavina del Rio T."/>
            <person name="Hammon N."/>
            <person name="Israni S."/>
            <person name="Dalin E."/>
            <person name="Tice H."/>
            <person name="Pitluck S."/>
            <person name="Thompson L.S."/>
            <person name="Brettin T."/>
            <person name="Bruce D."/>
            <person name="Han C."/>
            <person name="Tapia R."/>
            <person name="Gilna P."/>
            <person name="Schmutz J."/>
            <person name="Larimer F."/>
            <person name="Land M."/>
            <person name="Hauser L."/>
            <person name="Kyrpides N."/>
            <person name="Mikhailova N."/>
            <person name="Janssen P.H."/>
            <person name="Kuske C.R."/>
            <person name="Richardson P."/>
        </authorList>
    </citation>
    <scope>NUCLEOTIDE SEQUENCE</scope>
    <source>
        <strain evidence="2">Ellin6076</strain>
    </source>
</reference>
<sequence precursor="true">MIRRLITPSLLDVFFAALLLTAFAQQEGLRSLLADGDTGWHIRTGELVLQTGRVPVTDPFSFSRPREPWFAWEWLSDVVFAIVWRWRGLAGVAALAGSVLALAATVLLMGMLRRGCGLWLGVAATMAAVSASSVHYLARPHVFSILFYTAGLWVLQEDRVRSGWGLWLLAPMTALWANLHGGFTAWLATLGLLVAMCALERDWRRVRRYGCLAGLCGAASLANPYGWQLHVHIACYLNSSWIVDHVQEFQSPRIRSEGMLVFAVLLLAGVAMASRADRFAALLTLVWGFMALRSARHVPFFAIVAAPVVASGIARYWALAAARGGGRAPVRIFWALSQEFGRKARVSLWLPAAAAVMVMSAPAVGFPDSLFPVLAVDRNLGQLTRRAAMPRVLTSDQWADYLIFRLYPEQRVFFDGRSDFYGAALGADYRKLLAGEKPWRELLERYQFDLALLPHEWALSTSLEREPGWHRVYEDSVAVLYAHDSGGTP</sequence>
<protein>
    <recommendedName>
        <fullName evidence="3">Glycosyltransferase RgtA/B/C/D-like domain-containing protein</fullName>
    </recommendedName>
</protein>
<keyword evidence="1" id="KW-0472">Membrane</keyword>
<feature type="transmembrane region" description="Helical" evidence="1">
    <location>
        <begin position="118"/>
        <end position="138"/>
    </location>
</feature>
<keyword evidence="1" id="KW-0812">Transmembrane</keyword>
<feature type="transmembrane region" description="Helical" evidence="1">
    <location>
        <begin position="259"/>
        <end position="292"/>
    </location>
</feature>
<dbReference type="STRING" id="234267.Acid_4163"/>
<feature type="transmembrane region" description="Helical" evidence="1">
    <location>
        <begin position="346"/>
        <end position="366"/>
    </location>
</feature>
<dbReference type="HOGENOM" id="CLU_033063_0_0_0"/>
<accession>Q01YY8</accession>
<dbReference type="OrthoDB" id="103336at2"/>
<feature type="transmembrane region" description="Helical" evidence="1">
    <location>
        <begin position="298"/>
        <end position="318"/>
    </location>
</feature>
<evidence type="ECO:0000313" key="2">
    <source>
        <dbReference type="EMBL" id="ABJ85127.1"/>
    </source>
</evidence>
<dbReference type="KEGG" id="sus:Acid_4163"/>
<evidence type="ECO:0000256" key="1">
    <source>
        <dbReference type="SAM" id="Phobius"/>
    </source>
</evidence>
<feature type="transmembrane region" description="Helical" evidence="1">
    <location>
        <begin position="93"/>
        <end position="112"/>
    </location>
</feature>
<dbReference type="eggNOG" id="COG1287">
    <property type="taxonomic scope" value="Bacteria"/>
</dbReference>